<accession>A0A1H7AR40</accession>
<protein>
    <submittedName>
        <fullName evidence="1">Uncharacterized protein</fullName>
    </submittedName>
</protein>
<keyword evidence="2" id="KW-1185">Reference proteome</keyword>
<dbReference type="STRING" id="408657.SAMN04487995_5870"/>
<proteinExistence type="predicted"/>
<evidence type="ECO:0000313" key="2">
    <source>
        <dbReference type="Proteomes" id="UP000199532"/>
    </source>
</evidence>
<sequence>MSQISGKGLDAKSFESSYSYVPGTSKIKSYSCIKEAIFQLKRC</sequence>
<dbReference type="AlphaFoldDB" id="A0A1H7AR40"/>
<dbReference type="EMBL" id="FNXY01000011">
    <property type="protein sequence ID" value="SEJ68073.1"/>
    <property type="molecule type" value="Genomic_DNA"/>
</dbReference>
<evidence type="ECO:0000313" key="1">
    <source>
        <dbReference type="EMBL" id="SEJ68073.1"/>
    </source>
</evidence>
<gene>
    <name evidence="1" type="ORF">SAMN04487995_5870</name>
</gene>
<dbReference type="Proteomes" id="UP000199532">
    <property type="component" value="Unassembled WGS sequence"/>
</dbReference>
<organism evidence="1 2">
    <name type="scientific">Dyadobacter koreensis</name>
    <dbReference type="NCBI Taxonomy" id="408657"/>
    <lineage>
        <taxon>Bacteria</taxon>
        <taxon>Pseudomonadati</taxon>
        <taxon>Bacteroidota</taxon>
        <taxon>Cytophagia</taxon>
        <taxon>Cytophagales</taxon>
        <taxon>Spirosomataceae</taxon>
        <taxon>Dyadobacter</taxon>
    </lineage>
</organism>
<name>A0A1H7AR40_9BACT</name>
<reference evidence="1 2" key="1">
    <citation type="submission" date="2016-10" db="EMBL/GenBank/DDBJ databases">
        <authorList>
            <person name="de Groot N.N."/>
        </authorList>
    </citation>
    <scope>NUCLEOTIDE SEQUENCE [LARGE SCALE GENOMIC DNA]</scope>
    <source>
        <strain evidence="1 2">DSM 19938</strain>
    </source>
</reference>